<gene>
    <name evidence="4" type="primary">6046783</name>
    <name evidence="3" type="ORF">CpipJ_CPIJ013415</name>
</gene>
<protein>
    <submittedName>
        <fullName evidence="3 4">Nucleolar protein c7b</fullName>
    </submittedName>
</protein>
<organism>
    <name type="scientific">Culex quinquefasciatus</name>
    <name type="common">Southern house mosquito</name>
    <name type="synonym">Culex pungens</name>
    <dbReference type="NCBI Taxonomy" id="7176"/>
    <lineage>
        <taxon>Eukaryota</taxon>
        <taxon>Metazoa</taxon>
        <taxon>Ecdysozoa</taxon>
        <taxon>Arthropoda</taxon>
        <taxon>Hexapoda</taxon>
        <taxon>Insecta</taxon>
        <taxon>Pterygota</taxon>
        <taxon>Neoptera</taxon>
        <taxon>Endopterygota</taxon>
        <taxon>Diptera</taxon>
        <taxon>Nematocera</taxon>
        <taxon>Culicoidea</taxon>
        <taxon>Culicidae</taxon>
        <taxon>Culicinae</taxon>
        <taxon>Culicini</taxon>
        <taxon>Culex</taxon>
        <taxon>Culex</taxon>
    </lineage>
</organism>
<dbReference type="eggNOG" id="KOG2372">
    <property type="taxonomic scope" value="Eukaryota"/>
</dbReference>
<evidence type="ECO:0000313" key="4">
    <source>
        <dbReference type="EnsemblMetazoa" id="CPIJ013415-PA"/>
    </source>
</evidence>
<dbReference type="Proteomes" id="UP000002320">
    <property type="component" value="Unassembled WGS sequence"/>
</dbReference>
<feature type="compositionally biased region" description="Basic and acidic residues" evidence="1">
    <location>
        <begin position="229"/>
        <end position="243"/>
    </location>
</feature>
<reference evidence="3" key="1">
    <citation type="submission" date="2007-03" db="EMBL/GenBank/DDBJ databases">
        <title>Annotation of Culex pipiens quinquefasciatus.</title>
        <authorList>
            <consortium name="The Broad Institute Genome Sequencing Platform"/>
            <person name="Atkinson P.W."/>
            <person name="Hemingway J."/>
            <person name="Christensen B.M."/>
            <person name="Higgs S."/>
            <person name="Kodira C."/>
            <person name="Hannick L."/>
            <person name="Megy K."/>
            <person name="O'Leary S."/>
            <person name="Pearson M."/>
            <person name="Haas B.J."/>
            <person name="Mauceli E."/>
            <person name="Wortman J.R."/>
            <person name="Lee N.H."/>
            <person name="Guigo R."/>
            <person name="Stanke M."/>
            <person name="Alvarado L."/>
            <person name="Amedeo P."/>
            <person name="Antoine C.H."/>
            <person name="Arensburger P."/>
            <person name="Bidwell S.L."/>
            <person name="Crawford M."/>
            <person name="Camaro F."/>
            <person name="Devon K."/>
            <person name="Engels R."/>
            <person name="Hammond M."/>
            <person name="Howarth C."/>
            <person name="Koehrsen M."/>
            <person name="Lawson D."/>
            <person name="Montgomery P."/>
            <person name="Nene V."/>
            <person name="Nusbaum C."/>
            <person name="Puiu D."/>
            <person name="Romero-Severson J."/>
            <person name="Severson D.W."/>
            <person name="Shumway M."/>
            <person name="Sisk P."/>
            <person name="Stolte C."/>
            <person name="Zeng Q."/>
            <person name="Eisenstadt E."/>
            <person name="Fraser-Liggett C."/>
            <person name="Strausberg R."/>
            <person name="Galagan J."/>
            <person name="Birren B."/>
            <person name="Collins F.H."/>
        </authorList>
    </citation>
    <scope>NUCLEOTIDE SEQUENCE [LARGE SCALE GENOMIC DNA]</scope>
    <source>
        <strain evidence="3">JHB</strain>
    </source>
</reference>
<evidence type="ECO:0000256" key="1">
    <source>
        <dbReference type="SAM" id="MobiDB-lite"/>
    </source>
</evidence>
<dbReference type="PROSITE" id="PS51782">
    <property type="entry name" value="LYSM"/>
    <property type="match status" value="1"/>
</dbReference>
<name>B0X2Q6_CULQU</name>
<dbReference type="OrthoDB" id="26679at2759"/>
<dbReference type="InterPro" id="IPR018392">
    <property type="entry name" value="LysM"/>
</dbReference>
<dbReference type="InterPro" id="IPR036779">
    <property type="entry name" value="LysM_dom_sf"/>
</dbReference>
<feature type="compositionally biased region" description="Basic and acidic residues" evidence="1">
    <location>
        <begin position="131"/>
        <end position="158"/>
    </location>
</feature>
<dbReference type="EMBL" id="DS232295">
    <property type="protein sequence ID" value="EDS39380.1"/>
    <property type="molecule type" value="Genomic_DNA"/>
</dbReference>
<dbReference type="STRING" id="7176.B0X2Q6"/>
<proteinExistence type="predicted"/>
<evidence type="ECO:0000259" key="2">
    <source>
        <dbReference type="PROSITE" id="PS51782"/>
    </source>
</evidence>
<feature type="domain" description="LysM" evidence="2">
    <location>
        <begin position="166"/>
        <end position="209"/>
    </location>
</feature>
<dbReference type="EnsemblMetazoa" id="CPIJ013415-RA">
    <property type="protein sequence ID" value="CPIJ013415-PA"/>
    <property type="gene ID" value="CPIJ013415"/>
</dbReference>
<feature type="region of interest" description="Disordered" evidence="1">
    <location>
        <begin position="131"/>
        <end position="165"/>
    </location>
</feature>
<dbReference type="CDD" id="cd00118">
    <property type="entry name" value="LysM"/>
    <property type="match status" value="1"/>
</dbReference>
<dbReference type="SUPFAM" id="SSF54106">
    <property type="entry name" value="LysM domain"/>
    <property type="match status" value="1"/>
</dbReference>
<dbReference type="Gene3D" id="3.10.350.10">
    <property type="entry name" value="LysM domain"/>
    <property type="match status" value="1"/>
</dbReference>
<dbReference type="Pfam" id="PF01476">
    <property type="entry name" value="LysM"/>
    <property type="match status" value="1"/>
</dbReference>
<dbReference type="KEGG" id="cqu:CpipJ_CPIJ013415"/>
<dbReference type="VEuPathDB" id="VectorBase:CPIJ013415"/>
<dbReference type="HOGENOM" id="CLU_1027635_0_0_1"/>
<dbReference type="VEuPathDB" id="VectorBase:CQUJHB012302"/>
<dbReference type="SMART" id="SM00257">
    <property type="entry name" value="LysM"/>
    <property type="match status" value="1"/>
</dbReference>
<dbReference type="InParanoid" id="B0X2Q6"/>
<dbReference type="AlphaFoldDB" id="B0X2Q6"/>
<evidence type="ECO:0000313" key="5">
    <source>
        <dbReference type="Proteomes" id="UP000002320"/>
    </source>
</evidence>
<keyword evidence="5" id="KW-1185">Reference proteome</keyword>
<reference evidence="4" key="2">
    <citation type="submission" date="2020-05" db="UniProtKB">
        <authorList>
            <consortium name="EnsemblMetazoa"/>
        </authorList>
    </citation>
    <scope>IDENTIFICATION</scope>
    <source>
        <strain evidence="4">JHB</strain>
    </source>
</reference>
<feature type="region of interest" description="Disordered" evidence="1">
    <location>
        <begin position="209"/>
        <end position="271"/>
    </location>
</feature>
<evidence type="ECO:0000313" key="3">
    <source>
        <dbReference type="EMBL" id="EDS39380.1"/>
    </source>
</evidence>
<accession>B0X2Q6</accession>
<feature type="compositionally biased region" description="Basic and acidic residues" evidence="1">
    <location>
        <begin position="250"/>
        <end position="261"/>
    </location>
</feature>
<sequence>MTEKEQIEERRSWTGRTLRPGLAAVQGGGQIREHRPVVKGVVVRSRCTIVNSARLSSQAVERDLPRSLQLFGLRQDASKCLVVLEVSFSSCGGDMTSSRERFQIVILCSRPTPLAVDYLIYFTDKGSIPANRDEGGDYRPLEYRERAQDSSSDGEKKRSMPTIPTISYTVGDRDTLTSVAARFDTTPSELTQLNRLASSFIYSGQQLLVPDKKGKGGGSGEGGADSDASTERSSPEGRRRGADSQEDLCQDEKAPLTRQEKPGPTFYFTIR</sequence>